<evidence type="ECO:0000256" key="1">
    <source>
        <dbReference type="SAM" id="MobiDB-lite"/>
    </source>
</evidence>
<dbReference type="AlphaFoldDB" id="A0A5J6I1M2"/>
<evidence type="ECO:0000313" key="3">
    <source>
        <dbReference type="Proteomes" id="UP000326598"/>
    </source>
</evidence>
<organism evidence="2 3">
    <name type="scientific">Streptomyces coeruleorubidus</name>
    <dbReference type="NCBI Taxonomy" id="116188"/>
    <lineage>
        <taxon>Bacteria</taxon>
        <taxon>Bacillati</taxon>
        <taxon>Actinomycetota</taxon>
        <taxon>Actinomycetes</taxon>
        <taxon>Kitasatosporales</taxon>
        <taxon>Streptomycetaceae</taxon>
        <taxon>Streptomyces</taxon>
    </lineage>
</organism>
<feature type="region of interest" description="Disordered" evidence="1">
    <location>
        <begin position="81"/>
        <end position="112"/>
    </location>
</feature>
<dbReference type="Proteomes" id="UP000326598">
    <property type="component" value="Chromosome"/>
</dbReference>
<name>A0A5J6I1M2_STRC4</name>
<dbReference type="KEGG" id="scoe:CP976_00365"/>
<reference evidence="2 3" key="1">
    <citation type="submission" date="2017-09" db="EMBL/GenBank/DDBJ databases">
        <authorList>
            <person name="Lee N."/>
            <person name="Cho B.-K."/>
        </authorList>
    </citation>
    <scope>NUCLEOTIDE SEQUENCE [LARGE SCALE GENOMIC DNA]</scope>
    <source>
        <strain evidence="2 3">ATCC 13740</strain>
    </source>
</reference>
<dbReference type="EMBL" id="CP023694">
    <property type="protein sequence ID" value="QEV22805.1"/>
    <property type="molecule type" value="Genomic_DNA"/>
</dbReference>
<proteinExistence type="predicted"/>
<protein>
    <submittedName>
        <fullName evidence="2">Uncharacterized protein</fullName>
    </submittedName>
</protein>
<sequence length="121" mass="12798">MAGCRSKRCGIGGRRISMRMAPAGLTAGPSAGDEETGWAYAKLSSSITDVLLEAPIAPLHRVFADPDDVADVADGLVHHWHTPHGETAQSGIGTRDADRVRCLPPLPRADRPELLLVDPGP</sequence>
<gene>
    <name evidence="2" type="ORF">CP976_00365</name>
</gene>
<evidence type="ECO:0000313" key="2">
    <source>
        <dbReference type="EMBL" id="QEV22805.1"/>
    </source>
</evidence>
<accession>A0A5J6I1M2</accession>